<proteinExistence type="predicted"/>
<evidence type="ECO:0000313" key="3">
    <source>
        <dbReference type="EMBL" id="CAA7266954.1"/>
    </source>
</evidence>
<name>A0A8S0VYI2_CYCAE</name>
<dbReference type="Proteomes" id="UP000467700">
    <property type="component" value="Unassembled WGS sequence"/>
</dbReference>
<gene>
    <name evidence="3" type="ORF">AAE3_LOCUS9080</name>
</gene>
<sequence length="333" mass="37755">MERETMIPPSCCPSTIPAMRVVFFRGLVALSVLFFAGLSLFFIGLPEALRNFQLPRPLQRGSGGQALPDIDMPLDGPESPNSAASNCQSGDIHVSVETGVPGWDSSRFLQGPPTKSFKDNLLNDTYYITSWADSGFTNQFMGYVNMIYLGLISDRIPILPPFGPHHMSYDAGALRFSHVFNLKYLRKALNRPILEWHEVKEEDSPSSLREPSSEERESIGCWSTRKEAIANPLRVKSVIDHLKLDIAYTRVPSETRRLPNHENDDFLVFHQLVPYIFPRHPWRPASNFPLMQASPLGQRQSPYEQVSCFDYLYYTPRVDRCSRCSTPGRLRGD</sequence>
<comment type="caution">
    <text evidence="3">The sequence shown here is derived from an EMBL/GenBank/DDBJ whole genome shotgun (WGS) entry which is preliminary data.</text>
</comment>
<protein>
    <submittedName>
        <fullName evidence="3">Uncharacterized protein</fullName>
    </submittedName>
</protein>
<organism evidence="3 4">
    <name type="scientific">Cyclocybe aegerita</name>
    <name type="common">Black poplar mushroom</name>
    <name type="synonym">Agrocybe aegerita</name>
    <dbReference type="NCBI Taxonomy" id="1973307"/>
    <lineage>
        <taxon>Eukaryota</taxon>
        <taxon>Fungi</taxon>
        <taxon>Dikarya</taxon>
        <taxon>Basidiomycota</taxon>
        <taxon>Agaricomycotina</taxon>
        <taxon>Agaricomycetes</taxon>
        <taxon>Agaricomycetidae</taxon>
        <taxon>Agaricales</taxon>
        <taxon>Agaricineae</taxon>
        <taxon>Bolbitiaceae</taxon>
        <taxon>Cyclocybe</taxon>
    </lineage>
</organism>
<evidence type="ECO:0000313" key="4">
    <source>
        <dbReference type="Proteomes" id="UP000467700"/>
    </source>
</evidence>
<feature type="compositionally biased region" description="Polar residues" evidence="1">
    <location>
        <begin position="79"/>
        <end position="88"/>
    </location>
</feature>
<keyword evidence="4" id="KW-1185">Reference proteome</keyword>
<dbReference type="EMBL" id="CACVBS010000057">
    <property type="protein sequence ID" value="CAA7266954.1"/>
    <property type="molecule type" value="Genomic_DNA"/>
</dbReference>
<evidence type="ECO:0000256" key="2">
    <source>
        <dbReference type="SAM" id="Phobius"/>
    </source>
</evidence>
<keyword evidence="2" id="KW-1133">Transmembrane helix</keyword>
<dbReference type="OrthoDB" id="423313at2759"/>
<feature type="region of interest" description="Disordered" evidence="1">
    <location>
        <begin position="65"/>
        <end position="88"/>
    </location>
</feature>
<feature type="transmembrane region" description="Helical" evidence="2">
    <location>
        <begin position="21"/>
        <end position="45"/>
    </location>
</feature>
<reference evidence="3 4" key="1">
    <citation type="submission" date="2020-01" db="EMBL/GenBank/DDBJ databases">
        <authorList>
            <person name="Gupta K D."/>
        </authorList>
    </citation>
    <scope>NUCLEOTIDE SEQUENCE [LARGE SCALE GENOMIC DNA]</scope>
</reference>
<keyword evidence="2" id="KW-0472">Membrane</keyword>
<dbReference type="AlphaFoldDB" id="A0A8S0VYI2"/>
<accession>A0A8S0VYI2</accession>
<keyword evidence="2" id="KW-0812">Transmembrane</keyword>
<evidence type="ECO:0000256" key="1">
    <source>
        <dbReference type="SAM" id="MobiDB-lite"/>
    </source>
</evidence>